<evidence type="ECO:0000313" key="15">
    <source>
        <dbReference type="EMBL" id="OMJ16277.1"/>
    </source>
</evidence>
<evidence type="ECO:0000256" key="1">
    <source>
        <dbReference type="ARBA" id="ARBA00001966"/>
    </source>
</evidence>
<dbReference type="InterPro" id="IPR042263">
    <property type="entry name" value="DPH1/DPH2_1"/>
</dbReference>
<dbReference type="OrthoDB" id="1649088at2759"/>
<dbReference type="GO" id="GO:0051536">
    <property type="term" value="F:iron-sulfur cluster binding"/>
    <property type="evidence" value="ECO:0007669"/>
    <property type="project" value="UniProtKB-KW"/>
</dbReference>
<evidence type="ECO:0000256" key="10">
    <source>
        <dbReference type="ARBA" id="ARBA00023014"/>
    </source>
</evidence>
<dbReference type="Pfam" id="PF01866">
    <property type="entry name" value="Diphthamide_syn"/>
    <property type="match status" value="1"/>
</dbReference>
<dbReference type="UniPathway" id="UPA00559"/>
<dbReference type="Proteomes" id="UP000187283">
    <property type="component" value="Unassembled WGS sequence"/>
</dbReference>
<keyword evidence="7" id="KW-0949">S-adenosyl-L-methionine</keyword>
<evidence type="ECO:0000256" key="11">
    <source>
        <dbReference type="ARBA" id="ARBA00031690"/>
    </source>
</evidence>
<dbReference type="InterPro" id="IPR042264">
    <property type="entry name" value="DPH1/DPH2_2"/>
</dbReference>
<name>A0A1R1XNQ0_9FUNG</name>
<dbReference type="InterPro" id="IPR042265">
    <property type="entry name" value="DPH1/DPH2_3"/>
</dbReference>
<dbReference type="GO" id="GO:0017183">
    <property type="term" value="P:protein histidyl modification to diphthamide"/>
    <property type="evidence" value="ECO:0007669"/>
    <property type="project" value="UniProtKB-UniPathway"/>
</dbReference>
<gene>
    <name evidence="15" type="ORF">AYI70_g6714</name>
</gene>
<accession>A0A1R1XNQ0</accession>
<dbReference type="SFLD" id="SFLDS00032">
    <property type="entry name" value="Radical_SAM_3-amino-3-carboxyp"/>
    <property type="match status" value="1"/>
</dbReference>
<dbReference type="FunFam" id="3.40.50.11860:FF:000002">
    <property type="entry name" value="2-(3-amino-3-carboxypropyl)histidine synthase subunit 1"/>
    <property type="match status" value="1"/>
</dbReference>
<reference evidence="15 16" key="1">
    <citation type="submission" date="2017-01" db="EMBL/GenBank/DDBJ databases">
        <authorList>
            <person name="Mah S.A."/>
            <person name="Swanson W.J."/>
            <person name="Moy G.W."/>
            <person name="Vacquier V.D."/>
        </authorList>
    </citation>
    <scope>NUCLEOTIDE SEQUENCE [LARGE SCALE GENOMIC DNA]</scope>
    <source>
        <strain evidence="15 16">GSMNP</strain>
    </source>
</reference>
<dbReference type="FunFam" id="3.40.50.11840:FF:000001">
    <property type="entry name" value="2-(3-amino-3-carboxypropyl)histidine synthase subunit 1"/>
    <property type="match status" value="1"/>
</dbReference>
<comment type="catalytic activity">
    <reaction evidence="14">
        <text>L-histidyl-[translation elongation factor 2] + S-adenosyl-L-methionine = 2-[(3S)-amino-3-carboxypropyl]-L-histidyl-[translation elongation factor 2] + S-methyl-5'-thioadenosine + H(+)</text>
        <dbReference type="Rhea" id="RHEA:36783"/>
        <dbReference type="Rhea" id="RHEA-COMP:9748"/>
        <dbReference type="Rhea" id="RHEA-COMP:9749"/>
        <dbReference type="ChEBI" id="CHEBI:15378"/>
        <dbReference type="ChEBI" id="CHEBI:17509"/>
        <dbReference type="ChEBI" id="CHEBI:29979"/>
        <dbReference type="ChEBI" id="CHEBI:59789"/>
        <dbReference type="ChEBI" id="CHEBI:73995"/>
        <dbReference type="EC" id="2.5.1.108"/>
    </reaction>
</comment>
<dbReference type="Gene3D" id="3.40.50.11840">
    <property type="entry name" value="Diphthamide synthesis DPH1/DPH2 domain 1"/>
    <property type="match status" value="1"/>
</dbReference>
<dbReference type="Gene3D" id="3.40.50.11860">
    <property type="entry name" value="Diphthamide synthesis DPH1/DPH2 domain 3"/>
    <property type="match status" value="1"/>
</dbReference>
<dbReference type="EC" id="2.5.1.108" evidence="4"/>
<evidence type="ECO:0000256" key="2">
    <source>
        <dbReference type="ARBA" id="ARBA00005156"/>
    </source>
</evidence>
<dbReference type="NCBIfam" id="TIGR00322">
    <property type="entry name" value="diphth2_R"/>
    <property type="match status" value="1"/>
</dbReference>
<evidence type="ECO:0000256" key="13">
    <source>
        <dbReference type="ARBA" id="ARBA00032789"/>
    </source>
</evidence>
<evidence type="ECO:0000256" key="9">
    <source>
        <dbReference type="ARBA" id="ARBA00023004"/>
    </source>
</evidence>
<evidence type="ECO:0000256" key="12">
    <source>
        <dbReference type="ARBA" id="ARBA00032574"/>
    </source>
</evidence>
<sequence>MEPTPRKSKFVGTAKRTENVEGTNKELCLDQAQGCKCSAKGANVEGEPACEGSKTQNAVVESRFRTRAPRSRRPIVSNAIPESITQNVDLKEAVEALLPKNYNFEMYKTVWQIQKAGAKRVALQFPEGLLMYSMIISDILEKFCEVEIVIMGDVTYGACCIDDYSAIALGCDFMVHYGHSCLIPVNVTSIKTMYVFVEIGINLEKLIETIRFNFNNEKKIALVGVVQFLANMHQVQAALKDEFDIYIPQVKPLSPGEILGCTSPKLKGNENDTLILFVGDGRFHLESILISNPKISAFAYDPYTNKLTREKYNHEEMFQVRKEAIEKGKKATKYGLILGTLGRQGSNTVLDNLELKLKAANKEYVIVLLSEIFPAKLQQFEDVECWIQISCPRLSIDWGYAFSAPLLSPYEAAVALGSAEWQSVYPMDFYANESLGAFTPNHKTLPPQSISL</sequence>
<dbReference type="PANTHER" id="PTHR10762">
    <property type="entry name" value="DIPHTHAMIDE BIOSYNTHESIS PROTEIN"/>
    <property type="match status" value="1"/>
</dbReference>
<protein>
    <recommendedName>
        <fullName evidence="5">2-(3-amino-3-carboxypropyl)histidine synthase subunit 1</fullName>
        <ecNumber evidence="4">2.5.1.108</ecNumber>
    </recommendedName>
    <alternativeName>
        <fullName evidence="12">Diphthamide biosynthesis protein 1</fullName>
    </alternativeName>
    <alternativeName>
        <fullName evidence="13">Diphtheria toxin resistance protein 1</fullName>
    </alternativeName>
    <alternativeName>
        <fullName evidence="11">S-adenosyl-L-methionine:L-histidine 3-amino-3-carboxypropyltransferase 1</fullName>
    </alternativeName>
</protein>
<dbReference type="InterPro" id="IPR016435">
    <property type="entry name" value="DPH1/DPH2"/>
</dbReference>
<keyword evidence="9" id="KW-0408">Iron</keyword>
<evidence type="ECO:0000256" key="8">
    <source>
        <dbReference type="ARBA" id="ARBA00022723"/>
    </source>
</evidence>
<keyword evidence="10" id="KW-0411">Iron-sulfur</keyword>
<evidence type="ECO:0000256" key="14">
    <source>
        <dbReference type="ARBA" id="ARBA00048403"/>
    </source>
</evidence>
<comment type="cofactor">
    <cofactor evidence="1">
        <name>[4Fe-4S] cluster</name>
        <dbReference type="ChEBI" id="CHEBI:49883"/>
    </cofactor>
</comment>
<proteinExistence type="inferred from homology"/>
<evidence type="ECO:0000256" key="7">
    <source>
        <dbReference type="ARBA" id="ARBA00022691"/>
    </source>
</evidence>
<evidence type="ECO:0000256" key="4">
    <source>
        <dbReference type="ARBA" id="ARBA00012221"/>
    </source>
</evidence>
<evidence type="ECO:0000256" key="5">
    <source>
        <dbReference type="ARBA" id="ARBA00021915"/>
    </source>
</evidence>
<dbReference type="Gene3D" id="3.40.50.11850">
    <property type="entry name" value="Diphthamide synthesis DPH1/DPH2 domain 2"/>
    <property type="match status" value="1"/>
</dbReference>
<evidence type="ECO:0000256" key="3">
    <source>
        <dbReference type="ARBA" id="ARBA00010173"/>
    </source>
</evidence>
<dbReference type="GO" id="GO:0046872">
    <property type="term" value="F:metal ion binding"/>
    <property type="evidence" value="ECO:0007669"/>
    <property type="project" value="UniProtKB-KW"/>
</dbReference>
<keyword evidence="6" id="KW-0808">Transferase</keyword>
<evidence type="ECO:0000256" key="6">
    <source>
        <dbReference type="ARBA" id="ARBA00022679"/>
    </source>
</evidence>
<dbReference type="STRING" id="133412.A0A1R1XNQ0"/>
<comment type="pathway">
    <text evidence="2">Protein modification; peptidyl-diphthamide biosynthesis.</text>
</comment>
<dbReference type="EMBL" id="LSSN01002386">
    <property type="protein sequence ID" value="OMJ16277.1"/>
    <property type="molecule type" value="Genomic_DNA"/>
</dbReference>
<comment type="similarity">
    <text evidence="3">Belongs to the DPH1/DPH2 family. DPH1 subfamily.</text>
</comment>
<comment type="caution">
    <text evidence="15">The sequence shown here is derived from an EMBL/GenBank/DDBJ whole genome shotgun (WGS) entry which is preliminary data.</text>
</comment>
<keyword evidence="16" id="KW-1185">Reference proteome</keyword>
<keyword evidence="8" id="KW-0479">Metal-binding</keyword>
<organism evidence="15 16">
    <name type="scientific">Smittium culicis</name>
    <dbReference type="NCBI Taxonomy" id="133412"/>
    <lineage>
        <taxon>Eukaryota</taxon>
        <taxon>Fungi</taxon>
        <taxon>Fungi incertae sedis</taxon>
        <taxon>Zoopagomycota</taxon>
        <taxon>Kickxellomycotina</taxon>
        <taxon>Harpellomycetes</taxon>
        <taxon>Harpellales</taxon>
        <taxon>Legeriomycetaceae</taxon>
        <taxon>Smittium</taxon>
    </lineage>
</organism>
<dbReference type="FunFam" id="3.40.50.11850:FF:000001">
    <property type="entry name" value="2-(3-amino-3-carboxypropyl)histidine synthase subunit 1"/>
    <property type="match status" value="1"/>
</dbReference>
<dbReference type="AlphaFoldDB" id="A0A1R1XNQ0"/>
<dbReference type="GO" id="GO:0090560">
    <property type="term" value="F:2-(3-amino-3-carboxypropyl)histidine synthase activity"/>
    <property type="evidence" value="ECO:0007669"/>
    <property type="project" value="UniProtKB-EC"/>
</dbReference>
<dbReference type="PANTHER" id="PTHR10762:SF1">
    <property type="entry name" value="2-(3-AMINO-3-CARBOXYPROPYL)HISTIDINE SYNTHASE SUBUNIT 1"/>
    <property type="match status" value="1"/>
</dbReference>
<dbReference type="SFLD" id="SFLDG01121">
    <property type="entry name" value="Diphthamide_biosynthesis"/>
    <property type="match status" value="1"/>
</dbReference>
<evidence type="ECO:0000313" key="16">
    <source>
        <dbReference type="Proteomes" id="UP000187283"/>
    </source>
</evidence>